<keyword evidence="1" id="KW-0863">Zinc-finger</keyword>
<dbReference type="SMART" id="SM00355">
    <property type="entry name" value="ZnF_C2H2"/>
    <property type="match status" value="1"/>
</dbReference>
<organism evidence="4 5">
    <name type="scientific">Dimorphilus gyrociliatus</name>
    <dbReference type="NCBI Taxonomy" id="2664684"/>
    <lineage>
        <taxon>Eukaryota</taxon>
        <taxon>Metazoa</taxon>
        <taxon>Spiralia</taxon>
        <taxon>Lophotrochozoa</taxon>
        <taxon>Annelida</taxon>
        <taxon>Polychaeta</taxon>
        <taxon>Polychaeta incertae sedis</taxon>
        <taxon>Dinophilidae</taxon>
        <taxon>Dimorphilus</taxon>
    </lineage>
</organism>
<evidence type="ECO:0000313" key="4">
    <source>
        <dbReference type="EMBL" id="CAD5121481.1"/>
    </source>
</evidence>
<proteinExistence type="predicted"/>
<feature type="region of interest" description="Disordered" evidence="2">
    <location>
        <begin position="160"/>
        <end position="195"/>
    </location>
</feature>
<dbReference type="EMBL" id="CAJFCJ010000014">
    <property type="protein sequence ID" value="CAD5121481.1"/>
    <property type="molecule type" value="Genomic_DNA"/>
</dbReference>
<evidence type="ECO:0000313" key="5">
    <source>
        <dbReference type="Proteomes" id="UP000549394"/>
    </source>
</evidence>
<feature type="compositionally biased region" description="Basic and acidic residues" evidence="2">
    <location>
        <begin position="135"/>
        <end position="145"/>
    </location>
</feature>
<dbReference type="InterPro" id="IPR013087">
    <property type="entry name" value="Znf_C2H2_type"/>
</dbReference>
<dbReference type="GO" id="GO:0008270">
    <property type="term" value="F:zinc ion binding"/>
    <property type="evidence" value="ECO:0007669"/>
    <property type="project" value="UniProtKB-KW"/>
</dbReference>
<dbReference type="InterPro" id="IPR036236">
    <property type="entry name" value="Znf_C2H2_sf"/>
</dbReference>
<gene>
    <name evidence="4" type="ORF">DGYR_LOCUS9429</name>
</gene>
<name>A0A7I8W3Y2_9ANNE</name>
<accession>A0A7I8W3Y2</accession>
<keyword evidence="1" id="KW-0479">Metal-binding</keyword>
<keyword evidence="5" id="KW-1185">Reference proteome</keyword>
<keyword evidence="1" id="KW-0862">Zinc</keyword>
<dbReference type="AlphaFoldDB" id="A0A7I8W3Y2"/>
<feature type="compositionally biased region" description="Polar residues" evidence="2">
    <location>
        <begin position="109"/>
        <end position="132"/>
    </location>
</feature>
<feature type="region of interest" description="Disordered" evidence="2">
    <location>
        <begin position="85"/>
        <end position="145"/>
    </location>
</feature>
<evidence type="ECO:0000256" key="1">
    <source>
        <dbReference type="PROSITE-ProRule" id="PRU00042"/>
    </source>
</evidence>
<evidence type="ECO:0000259" key="3">
    <source>
        <dbReference type="PROSITE" id="PS50157"/>
    </source>
</evidence>
<protein>
    <submittedName>
        <fullName evidence="4">DgyrCDS9986</fullName>
    </submittedName>
</protein>
<dbReference type="PROSITE" id="PS50157">
    <property type="entry name" value="ZINC_FINGER_C2H2_2"/>
    <property type="match status" value="1"/>
</dbReference>
<feature type="domain" description="C2H2-type" evidence="3">
    <location>
        <begin position="292"/>
        <end position="317"/>
    </location>
</feature>
<dbReference type="OrthoDB" id="2687452at2759"/>
<dbReference type="SUPFAM" id="SSF57667">
    <property type="entry name" value="beta-beta-alpha zinc fingers"/>
    <property type="match status" value="1"/>
</dbReference>
<dbReference type="Proteomes" id="UP000549394">
    <property type="component" value="Unassembled WGS sequence"/>
</dbReference>
<evidence type="ECO:0000256" key="2">
    <source>
        <dbReference type="SAM" id="MobiDB-lite"/>
    </source>
</evidence>
<reference evidence="4 5" key="1">
    <citation type="submission" date="2020-08" db="EMBL/GenBank/DDBJ databases">
        <authorList>
            <person name="Hejnol A."/>
        </authorList>
    </citation>
    <scope>NUCLEOTIDE SEQUENCE [LARGE SCALE GENOMIC DNA]</scope>
</reference>
<comment type="caution">
    <text evidence="4">The sequence shown here is derived from an EMBL/GenBank/DDBJ whole genome shotgun (WGS) entry which is preliminary data.</text>
</comment>
<dbReference type="Gene3D" id="3.30.160.60">
    <property type="entry name" value="Classic Zinc Finger"/>
    <property type="match status" value="1"/>
</dbReference>
<dbReference type="PROSITE" id="PS00028">
    <property type="entry name" value="ZINC_FINGER_C2H2_1"/>
    <property type="match status" value="1"/>
</dbReference>
<feature type="compositionally biased region" description="Basic residues" evidence="2">
    <location>
        <begin position="86"/>
        <end position="101"/>
    </location>
</feature>
<sequence>MKPDREKLRTLLTDTVTLLCRNTFEWNFQSHMCVQGVVGVTLDDKEVLLVHINRKVKSGCSADTTFDVEDANVCEEIMSDDLERLMRKRRSGEGKKKRRRSSREDLGSSGDSDPNQGSTFSTPQKVHSTNGIGSEEERKKKENHLLKVVLPAVEKLKAKGMDDSDCSEGSNHATTACSTSSTEERGDRRKSRKPLNINARRAKFENMESEEETVFEDTAEPVKIERESKTFEAGVWEERSQNIPMDEDSEGKFVIHQPGDPKEDLHIDKDDHNTWMPGKKVRRSALSKSKPHKCEIKGCDKSFYHKTHLRRHERLSHNMLPARLRHLAHGGNSNNGANTRIPTPILQSPSFPNPPHPAASSLLHVMQQPDV</sequence>